<keyword evidence="4" id="KW-1185">Reference proteome</keyword>
<evidence type="ECO:0000313" key="3">
    <source>
        <dbReference type="EMBL" id="KAB0366244.1"/>
    </source>
</evidence>
<dbReference type="PANTHER" id="PTHR11489">
    <property type="entry name" value="40S RIBOSOMAL PROTEIN SA"/>
    <property type="match status" value="1"/>
</dbReference>
<dbReference type="Gene3D" id="3.40.50.10490">
    <property type="entry name" value="Glucose-6-phosphate isomerase like protein, domain 1"/>
    <property type="match status" value="1"/>
</dbReference>
<gene>
    <name evidence="3" type="ORF">FD754_010400</name>
</gene>
<sequence length="209" mass="23174">MSAVLDVLQMEEGGVLKFLAVGTHLGGTNLDFQMEQYIYIRKSYGKLLLAVCAIVAFENPADVIVLKFVAATGAIPIIGHFSPRTFTNQIQAAFWEPSLPASYINLPTVALCNTDSPLCYVDIAILLEFVLPQTFLKSNFIYSFINFGCSWSLLLLLKFTTAPLNISEHSFEAHISTYSVSHSERGSNPSNLHWQADSLPVNHQESWTL</sequence>
<dbReference type="InterPro" id="IPR005707">
    <property type="entry name" value="Ribosomal_uS2_euk/arc"/>
</dbReference>
<dbReference type="GO" id="GO:0006412">
    <property type="term" value="P:translation"/>
    <property type="evidence" value="ECO:0007669"/>
    <property type="project" value="InterPro"/>
</dbReference>
<proteinExistence type="predicted"/>
<dbReference type="Proteomes" id="UP000326458">
    <property type="component" value="Unassembled WGS sequence"/>
</dbReference>
<evidence type="ECO:0000313" key="4">
    <source>
        <dbReference type="Proteomes" id="UP000326458"/>
    </source>
</evidence>
<organism evidence="3 4">
    <name type="scientific">Muntiacus muntjak</name>
    <name type="common">Barking deer</name>
    <name type="synonym">Indian muntjac</name>
    <dbReference type="NCBI Taxonomy" id="9888"/>
    <lineage>
        <taxon>Eukaryota</taxon>
        <taxon>Metazoa</taxon>
        <taxon>Chordata</taxon>
        <taxon>Craniata</taxon>
        <taxon>Vertebrata</taxon>
        <taxon>Euteleostomi</taxon>
        <taxon>Mammalia</taxon>
        <taxon>Eutheria</taxon>
        <taxon>Laurasiatheria</taxon>
        <taxon>Artiodactyla</taxon>
        <taxon>Ruminantia</taxon>
        <taxon>Pecora</taxon>
        <taxon>Cervidae</taxon>
        <taxon>Muntiacinae</taxon>
        <taxon>Muntiacus</taxon>
    </lineage>
</organism>
<dbReference type="SUPFAM" id="SSF52313">
    <property type="entry name" value="Ribosomal protein S2"/>
    <property type="match status" value="1"/>
</dbReference>
<dbReference type="EMBL" id="VCEA01000001">
    <property type="protein sequence ID" value="KAB0366244.1"/>
    <property type="molecule type" value="Genomic_DNA"/>
</dbReference>
<dbReference type="GO" id="GO:0015935">
    <property type="term" value="C:small ribosomal subunit"/>
    <property type="evidence" value="ECO:0007669"/>
    <property type="project" value="InterPro"/>
</dbReference>
<reference evidence="3 4" key="1">
    <citation type="submission" date="2019-06" db="EMBL/GenBank/DDBJ databases">
        <title>Discovery of a novel chromosome fission-fusion reversal in muntjac.</title>
        <authorList>
            <person name="Mudd A.B."/>
            <person name="Bredeson J.V."/>
            <person name="Baum R."/>
            <person name="Hockemeyer D."/>
            <person name="Rokhsar D.S."/>
        </authorList>
    </citation>
    <scope>NUCLEOTIDE SEQUENCE [LARGE SCALE GENOMIC DNA]</scope>
    <source>
        <strain evidence="3">UTSW_UCB_Mm</strain>
        <tissue evidence="3">Fibroblast cell line</tissue>
    </source>
</reference>
<name>A0A5N3WXT8_MUNMU</name>
<evidence type="ECO:0000256" key="2">
    <source>
        <dbReference type="ARBA" id="ARBA00023274"/>
    </source>
</evidence>
<keyword evidence="2" id="KW-0687">Ribonucleoprotein</keyword>
<protein>
    <recommendedName>
        <fullName evidence="5">40S ribosomal protein SA C-terminal domain-containing protein</fullName>
    </recommendedName>
</protein>
<evidence type="ECO:0008006" key="5">
    <source>
        <dbReference type="Google" id="ProtNLM"/>
    </source>
</evidence>
<keyword evidence="1" id="KW-0689">Ribosomal protein</keyword>
<dbReference type="GO" id="GO:0003735">
    <property type="term" value="F:structural constituent of ribosome"/>
    <property type="evidence" value="ECO:0007669"/>
    <property type="project" value="InterPro"/>
</dbReference>
<comment type="caution">
    <text evidence="3">The sequence shown here is derived from an EMBL/GenBank/DDBJ whole genome shotgun (WGS) entry which is preliminary data.</text>
</comment>
<accession>A0A5N3WXT8</accession>
<dbReference type="InterPro" id="IPR023591">
    <property type="entry name" value="Ribosomal_uS2_flav_dom_sf"/>
</dbReference>
<evidence type="ECO:0000256" key="1">
    <source>
        <dbReference type="ARBA" id="ARBA00022980"/>
    </source>
</evidence>
<dbReference type="AlphaFoldDB" id="A0A5N3WXT8"/>